<evidence type="ECO:0000313" key="2">
    <source>
        <dbReference type="EMBL" id="CAA9470356.1"/>
    </source>
</evidence>
<feature type="compositionally biased region" description="Basic residues" evidence="1">
    <location>
        <begin position="203"/>
        <end position="220"/>
    </location>
</feature>
<name>A0A6J4RKU2_9ACTN</name>
<dbReference type="GO" id="GO:0004792">
    <property type="term" value="F:thiosulfate-cyanide sulfurtransferase activity"/>
    <property type="evidence" value="ECO:0007669"/>
    <property type="project" value="UniProtKB-EC"/>
</dbReference>
<gene>
    <name evidence="2" type="ORF">AVDCRST_MAG25-1990</name>
</gene>
<protein>
    <submittedName>
        <fullName evidence="2">Thiosulfate sulfurtransferase, rhodanese</fullName>
        <ecNumber evidence="2">2.8.1.1</ecNumber>
    </submittedName>
</protein>
<evidence type="ECO:0000256" key="1">
    <source>
        <dbReference type="SAM" id="MobiDB-lite"/>
    </source>
</evidence>
<reference evidence="2" key="1">
    <citation type="submission" date="2020-02" db="EMBL/GenBank/DDBJ databases">
        <authorList>
            <person name="Meier V. D."/>
        </authorList>
    </citation>
    <scope>NUCLEOTIDE SEQUENCE</scope>
    <source>
        <strain evidence="2">AVDCRST_MAG25</strain>
    </source>
</reference>
<feature type="compositionally biased region" description="Basic residues" evidence="1">
    <location>
        <begin position="14"/>
        <end position="28"/>
    </location>
</feature>
<dbReference type="EC" id="2.8.1.1" evidence="2"/>
<accession>A0A6J4RKU2</accession>
<sequence length="289" mass="33716">GLRPPGEHDLAGRAPRRPGPPRRRHPRLRKEEGPRQRPPAGRIPRCPRRVPDRPRPRRRLRRLDERHRRPREPRPRPTRAAGTLRRPHGQPRHWRRYPRSCLRPRGHPVCNATVVGPDLLRPRPRLRPRRRLEEVDRRGPPGNLRSPKPRTRHLHPASPSRVARHRGRSPRRERERRRPHPRRPRRGPVHRRRNARLGAPGTRPRRGTPARGQPRSRGRHLPLEGRAGAEAAGGRGFRRQGGPRRRLLQRRGRGDRAALRDAPARLQEPRQLRRLVERVGRQGGPAHGV</sequence>
<organism evidence="2">
    <name type="scientific">uncultured Rubrobacteraceae bacterium</name>
    <dbReference type="NCBI Taxonomy" id="349277"/>
    <lineage>
        <taxon>Bacteria</taxon>
        <taxon>Bacillati</taxon>
        <taxon>Actinomycetota</taxon>
        <taxon>Rubrobacteria</taxon>
        <taxon>Rubrobacterales</taxon>
        <taxon>Rubrobacteraceae</taxon>
        <taxon>environmental samples</taxon>
    </lineage>
</organism>
<feature type="non-terminal residue" evidence="2">
    <location>
        <position position="289"/>
    </location>
</feature>
<feature type="region of interest" description="Disordered" evidence="1">
    <location>
        <begin position="1"/>
        <end position="271"/>
    </location>
</feature>
<feature type="compositionally biased region" description="Basic and acidic residues" evidence="1">
    <location>
        <begin position="252"/>
        <end position="271"/>
    </location>
</feature>
<proteinExistence type="predicted"/>
<keyword evidence="2" id="KW-0808">Transferase</keyword>
<dbReference type="EMBL" id="CADCVI010000123">
    <property type="protein sequence ID" value="CAA9470356.1"/>
    <property type="molecule type" value="Genomic_DNA"/>
</dbReference>
<dbReference type="AlphaFoldDB" id="A0A6J4RKU2"/>
<feature type="compositionally biased region" description="Basic and acidic residues" evidence="1">
    <location>
        <begin position="62"/>
        <end position="75"/>
    </location>
</feature>
<feature type="compositionally biased region" description="Basic and acidic residues" evidence="1">
    <location>
        <begin position="1"/>
        <end position="11"/>
    </location>
</feature>
<feature type="non-terminal residue" evidence="2">
    <location>
        <position position="1"/>
    </location>
</feature>
<feature type="compositionally biased region" description="Basic residues" evidence="1">
    <location>
        <begin position="85"/>
        <end position="106"/>
    </location>
</feature>
<feature type="compositionally biased region" description="Basic residues" evidence="1">
    <location>
        <begin position="236"/>
        <end position="251"/>
    </location>
</feature>
<feature type="compositionally biased region" description="Basic residues" evidence="1">
    <location>
        <begin position="162"/>
        <end position="195"/>
    </location>
</feature>